<evidence type="ECO:0000313" key="2">
    <source>
        <dbReference type="EMBL" id="KAK2197997.1"/>
    </source>
</evidence>
<dbReference type="AlphaFoldDB" id="A0AAD9UQL3"/>
<feature type="signal peptide" evidence="1">
    <location>
        <begin position="1"/>
        <end position="19"/>
    </location>
</feature>
<protein>
    <submittedName>
        <fullName evidence="2">Uncharacterized protein</fullName>
    </submittedName>
</protein>
<dbReference type="RefSeq" id="XP_067804839.1">
    <property type="nucleotide sequence ID" value="XM_067946048.1"/>
</dbReference>
<evidence type="ECO:0000313" key="3">
    <source>
        <dbReference type="Proteomes" id="UP001214638"/>
    </source>
</evidence>
<sequence>MKIPAILFHTVILTNVVFNCQPIEDTQQTLTSQVKVDQEASTSAAKASITKPIIKDPKRASPTSSTYMTSEAVTQAKLKDKDEDSLGNVTVNDTMSDSSMTSVRIMLTRHQNRKSFLSKLILCGRLPVSATSNGNVHDDKYKLYNDIAVCYKYNIQVLKNLKTSIILNKTKMAKVLDVLRNSFLDKSMPFDPFLSFKQKSLHMLYVLDGQIWNFDYMRLFYIHCLRYIHGNRANYDPSMQKMLSNETNSHTLDMLKNDRKYCANFTLSSDVMLLSSIRYNIEYTSDWIDMMEVYLNDKTRGYMNKDIHTRQTLQKIAETFDDNMFVKEKLYGRIHAIPKKLVNYEFFRFYNNYISQKDMKLRKINEGLIGGHSEPVGELERKVSDVVQRNEPQTIEQASIDYDIITENQNVYECIDTINAIRVETPKFFDKYANIPMKYDLIIAHCNGGKTLINGSIGVDTNFDDLPYGMVETAFKTFVMKVENKFDETEISSNSINFAKLDIQNSPYNVIGANKENIQYFCNSSSYFLEINIAKLPQINQLIDSFMDIAHYIESVLKNSTLQEVVEFKECGDKIIQEIFAQIDDARVVTKGLKRIMFASLCRSDMVRNIMPSLNPNDIKELLDSPIIHDYVIDPINIVNFGIIIYHHMRLLYKEMKDINRRLVAYNALAMVVENVASQNVLEAPNNLFNSDYLTWLINIFAGSTTAFNKRYYLDTRDTFKETVDILKEDTQLYTLLGKLLTKVNVDIDNVLEYINLVTKEAKPICLQSTESSLYSSQSLSFVSNGIEFTYEATQCRRTCISNLSKYIVASSGILEFPFLNEPTYDSIRVCWNNGFHVVCDDNGIDNNFDDFVNDPLDNAFHKFKLDYELLKCEYKNSQSSFNFAKVDLTRIPSEVMEYDIQYLYNYFENARCLLLMLEIKLPAIVDVKRRQMALYDDICRVIASIENQMLDDKELLDSMIRRTIERIQGIGEAIKHVEIIIGLCKKRFEFLQTLVSISKTETLKTILDLPIAKGKGKRKITTTNFAIITHHFIRIIHWEMKLVREELTGQHTFCRIIRAINLAKQHLVEEGQVIGKRDVLEFINDVDEVSQILKREYNRNQRLMIHDLISNFEKNAERYYRLSASLLPDGITIEDIVSDLIDD</sequence>
<dbReference type="EMBL" id="JALLKP010000001">
    <property type="protein sequence ID" value="KAK2197997.1"/>
    <property type="molecule type" value="Genomic_DNA"/>
</dbReference>
<evidence type="ECO:0000256" key="1">
    <source>
        <dbReference type="SAM" id="SignalP"/>
    </source>
</evidence>
<organism evidence="2 3">
    <name type="scientific">Babesia duncani</name>
    <dbReference type="NCBI Taxonomy" id="323732"/>
    <lineage>
        <taxon>Eukaryota</taxon>
        <taxon>Sar</taxon>
        <taxon>Alveolata</taxon>
        <taxon>Apicomplexa</taxon>
        <taxon>Aconoidasida</taxon>
        <taxon>Piroplasmida</taxon>
        <taxon>Babesiidae</taxon>
        <taxon>Babesia</taxon>
    </lineage>
</organism>
<keyword evidence="1" id="KW-0732">Signal</keyword>
<feature type="chain" id="PRO_5042206300" evidence="1">
    <location>
        <begin position="20"/>
        <end position="1144"/>
    </location>
</feature>
<keyword evidence="3" id="KW-1185">Reference proteome</keyword>
<dbReference type="GeneID" id="94335299"/>
<reference evidence="2" key="1">
    <citation type="journal article" date="2023" name="Nat. Microbiol.">
        <title>Babesia duncani multi-omics identifies virulence factors and drug targets.</title>
        <authorList>
            <person name="Singh P."/>
            <person name="Lonardi S."/>
            <person name="Liang Q."/>
            <person name="Vydyam P."/>
            <person name="Khabirova E."/>
            <person name="Fang T."/>
            <person name="Gihaz S."/>
            <person name="Thekkiniath J."/>
            <person name="Munshi M."/>
            <person name="Abel S."/>
            <person name="Ciampossin L."/>
            <person name="Batugedara G."/>
            <person name="Gupta M."/>
            <person name="Lu X.M."/>
            <person name="Lenz T."/>
            <person name="Chakravarty S."/>
            <person name="Cornillot E."/>
            <person name="Hu Y."/>
            <person name="Ma W."/>
            <person name="Gonzalez L.M."/>
            <person name="Sanchez S."/>
            <person name="Estrada K."/>
            <person name="Sanchez-Flores A."/>
            <person name="Montero E."/>
            <person name="Harb O.S."/>
            <person name="Le Roch K.G."/>
            <person name="Mamoun C.B."/>
        </authorList>
    </citation>
    <scope>NUCLEOTIDE SEQUENCE</scope>
    <source>
        <strain evidence="2">WA1</strain>
    </source>
</reference>
<comment type="caution">
    <text evidence="2">The sequence shown here is derived from an EMBL/GenBank/DDBJ whole genome shotgun (WGS) entry which is preliminary data.</text>
</comment>
<dbReference type="KEGG" id="bdw:94335299"/>
<name>A0AAD9UQL3_9APIC</name>
<dbReference type="Proteomes" id="UP001214638">
    <property type="component" value="Unassembled WGS sequence"/>
</dbReference>
<accession>A0AAD9UQL3</accession>
<gene>
    <name evidence="2" type="ORF">BdWA1_001001</name>
</gene>
<proteinExistence type="predicted"/>